<feature type="domain" description="TonB-dependent receptor-like beta-barrel" evidence="14">
    <location>
        <begin position="265"/>
        <end position="690"/>
    </location>
</feature>
<evidence type="ECO:0000313" key="17">
    <source>
        <dbReference type="Proteomes" id="UP000639859"/>
    </source>
</evidence>
<keyword evidence="16" id="KW-0675">Receptor</keyword>
<evidence type="ECO:0000259" key="15">
    <source>
        <dbReference type="Pfam" id="PF07715"/>
    </source>
</evidence>
<keyword evidence="13" id="KW-0732">Signal</keyword>
<organism evidence="16 17">
    <name type="scientific">Caulobacter hibisci</name>
    <dbReference type="NCBI Taxonomy" id="2035993"/>
    <lineage>
        <taxon>Bacteria</taxon>
        <taxon>Pseudomonadati</taxon>
        <taxon>Pseudomonadota</taxon>
        <taxon>Alphaproteobacteria</taxon>
        <taxon>Caulobacterales</taxon>
        <taxon>Caulobacteraceae</taxon>
        <taxon>Caulobacter</taxon>
    </lineage>
</organism>
<protein>
    <submittedName>
        <fullName evidence="16">TonB-dependent receptor</fullName>
    </submittedName>
</protein>
<evidence type="ECO:0000256" key="10">
    <source>
        <dbReference type="ARBA" id="ARBA00023237"/>
    </source>
</evidence>
<sequence>MRTFKLQLLAFTSGLAVAGGALAAEPAPTANADDAASPAVEQVIVTAERRATDLQKTAIAISAFGPQVLADRKVDSIRDLSGQIPNFSISRVTISHTTQTYALRGVGEADPIQEPVLAVYVDDVYIPRQIGSMVEFNDLERIEVLRGPQGTLYGRNSSAGALRIITRDPGEAFRAKAEVGLGSYGAVDVRALVEGPIVEGKLSGSLSYIHHKRDGVTFDPTLNHDVNRIDLDAYRAKLRWKPTEKLDVLLTLNALRDRSDSRSYVPVTQPNGESNIRRSYSEVEPKQDLDQISGSIRVQYALNDNLKLKSITTYGGFNLNPVYYDNDGQAALIQKNLIHYNDQYATQEIQLNGDYGKLTFTSGLFYLHERFFVQRDGYSRRSATVTDPVTTPSNYGFARAHNITNTDAYALFGEATYAVSERLSVTGGLRWTNEEKEFTFDNKVLNLAGAVTGQSIAGTADKTFSAITPKLSVQYQWTPAVLQYATYSKGFKSGGFDNRATRLDLATRPFAPEDVNTYETGLKTELFDRRARVNLAAFYNDYENLQVSYSDPAYPGNSIRGNAGEAHTYGVELESDVRATERLSLQGSVGWLYAVYDTYKNAGGVGVNADGHRLLNSPRWSLSGGVTWDVPVEVPGSIRANLNAQWQTKTYFSALQRPQDEAPAQGFLNGTITWTAPNPQWAVQLSGRNLLDSDKPVTSTYTPATGVYYKNYPDPRTWLVTLKYAL</sequence>
<keyword evidence="9 11" id="KW-0472">Membrane</keyword>
<evidence type="ECO:0000313" key="16">
    <source>
        <dbReference type="EMBL" id="MBI1682789.1"/>
    </source>
</evidence>
<keyword evidence="3 11" id="KW-1134">Transmembrane beta strand</keyword>
<keyword evidence="5 11" id="KW-0812">Transmembrane</keyword>
<dbReference type="Proteomes" id="UP000639859">
    <property type="component" value="Unassembled WGS sequence"/>
</dbReference>
<feature type="domain" description="TonB-dependent receptor plug" evidence="15">
    <location>
        <begin position="54"/>
        <end position="161"/>
    </location>
</feature>
<evidence type="ECO:0000256" key="13">
    <source>
        <dbReference type="SAM" id="SignalP"/>
    </source>
</evidence>
<evidence type="ECO:0000256" key="7">
    <source>
        <dbReference type="ARBA" id="ARBA00023065"/>
    </source>
</evidence>
<dbReference type="InterPro" id="IPR036942">
    <property type="entry name" value="Beta-barrel_TonB_sf"/>
</dbReference>
<evidence type="ECO:0000256" key="5">
    <source>
        <dbReference type="ARBA" id="ARBA00022692"/>
    </source>
</evidence>
<dbReference type="Pfam" id="PF00593">
    <property type="entry name" value="TonB_dep_Rec_b-barrel"/>
    <property type="match status" value="1"/>
</dbReference>
<evidence type="ECO:0000256" key="8">
    <source>
        <dbReference type="ARBA" id="ARBA00023077"/>
    </source>
</evidence>
<evidence type="ECO:0000256" key="2">
    <source>
        <dbReference type="ARBA" id="ARBA00022448"/>
    </source>
</evidence>
<dbReference type="PANTHER" id="PTHR32552:SF81">
    <property type="entry name" value="TONB-DEPENDENT OUTER MEMBRANE RECEPTOR"/>
    <property type="match status" value="1"/>
</dbReference>
<dbReference type="EMBL" id="JADWOX010000002">
    <property type="protein sequence ID" value="MBI1682789.1"/>
    <property type="molecule type" value="Genomic_DNA"/>
</dbReference>
<proteinExistence type="inferred from homology"/>
<dbReference type="SUPFAM" id="SSF56935">
    <property type="entry name" value="Porins"/>
    <property type="match status" value="1"/>
</dbReference>
<evidence type="ECO:0000256" key="12">
    <source>
        <dbReference type="RuleBase" id="RU003357"/>
    </source>
</evidence>
<comment type="similarity">
    <text evidence="11 12">Belongs to the TonB-dependent receptor family.</text>
</comment>
<comment type="caution">
    <text evidence="16">The sequence shown here is derived from an EMBL/GenBank/DDBJ whole genome shotgun (WGS) entry which is preliminary data.</text>
</comment>
<dbReference type="PANTHER" id="PTHR32552">
    <property type="entry name" value="FERRICHROME IRON RECEPTOR-RELATED"/>
    <property type="match status" value="1"/>
</dbReference>
<evidence type="ECO:0000256" key="9">
    <source>
        <dbReference type="ARBA" id="ARBA00023136"/>
    </source>
</evidence>
<keyword evidence="6" id="KW-0408">Iron</keyword>
<keyword evidence="7" id="KW-0406">Ion transport</keyword>
<accession>A0ABS0ST33</accession>
<keyword evidence="2 11" id="KW-0813">Transport</keyword>
<keyword evidence="4" id="KW-0410">Iron transport</keyword>
<feature type="signal peptide" evidence="13">
    <location>
        <begin position="1"/>
        <end position="23"/>
    </location>
</feature>
<dbReference type="InterPro" id="IPR000531">
    <property type="entry name" value="Beta-barrel_TonB"/>
</dbReference>
<dbReference type="Gene3D" id="2.40.170.20">
    <property type="entry name" value="TonB-dependent receptor, beta-barrel domain"/>
    <property type="match status" value="1"/>
</dbReference>
<name>A0ABS0ST33_9CAUL</name>
<dbReference type="PROSITE" id="PS52016">
    <property type="entry name" value="TONB_DEPENDENT_REC_3"/>
    <property type="match status" value="1"/>
</dbReference>
<evidence type="ECO:0000256" key="1">
    <source>
        <dbReference type="ARBA" id="ARBA00004571"/>
    </source>
</evidence>
<dbReference type="CDD" id="cd01347">
    <property type="entry name" value="ligand_gated_channel"/>
    <property type="match status" value="1"/>
</dbReference>
<gene>
    <name evidence="16" type="ORF">I4Q42_03810</name>
</gene>
<dbReference type="RefSeq" id="WP_198574738.1">
    <property type="nucleotide sequence ID" value="NZ_JADWOX010000002.1"/>
</dbReference>
<keyword evidence="8 12" id="KW-0798">TonB box</keyword>
<feature type="chain" id="PRO_5047367374" evidence="13">
    <location>
        <begin position="24"/>
        <end position="726"/>
    </location>
</feature>
<evidence type="ECO:0000256" key="6">
    <source>
        <dbReference type="ARBA" id="ARBA00023004"/>
    </source>
</evidence>
<keyword evidence="10 11" id="KW-0998">Cell outer membrane</keyword>
<comment type="subcellular location">
    <subcellularLocation>
        <location evidence="1 11">Cell outer membrane</location>
        <topology evidence="1 11">Multi-pass membrane protein</topology>
    </subcellularLocation>
</comment>
<evidence type="ECO:0000256" key="3">
    <source>
        <dbReference type="ARBA" id="ARBA00022452"/>
    </source>
</evidence>
<evidence type="ECO:0000259" key="14">
    <source>
        <dbReference type="Pfam" id="PF00593"/>
    </source>
</evidence>
<reference evidence="16 17" key="1">
    <citation type="submission" date="2020-11" db="EMBL/GenBank/DDBJ databases">
        <title>genome sequence of strain KACC 18849.</title>
        <authorList>
            <person name="Gao J."/>
            <person name="Zhang X."/>
        </authorList>
    </citation>
    <scope>NUCLEOTIDE SEQUENCE [LARGE SCALE GENOMIC DNA]</scope>
    <source>
        <strain evidence="16 17">KACC 18849</strain>
    </source>
</reference>
<evidence type="ECO:0000256" key="11">
    <source>
        <dbReference type="PROSITE-ProRule" id="PRU01360"/>
    </source>
</evidence>
<dbReference type="Pfam" id="PF07715">
    <property type="entry name" value="Plug"/>
    <property type="match status" value="1"/>
</dbReference>
<dbReference type="InterPro" id="IPR039426">
    <property type="entry name" value="TonB-dep_rcpt-like"/>
</dbReference>
<keyword evidence="17" id="KW-1185">Reference proteome</keyword>
<evidence type="ECO:0000256" key="4">
    <source>
        <dbReference type="ARBA" id="ARBA00022496"/>
    </source>
</evidence>
<dbReference type="InterPro" id="IPR012910">
    <property type="entry name" value="Plug_dom"/>
</dbReference>